<organism evidence="1 2">
    <name type="scientific">Chryseobacterium rhizosphaerae</name>
    <dbReference type="NCBI Taxonomy" id="395937"/>
    <lineage>
        <taxon>Bacteria</taxon>
        <taxon>Pseudomonadati</taxon>
        <taxon>Bacteroidota</taxon>
        <taxon>Flavobacteriia</taxon>
        <taxon>Flavobacteriales</taxon>
        <taxon>Weeksellaceae</taxon>
        <taxon>Chryseobacterium group</taxon>
        <taxon>Chryseobacterium</taxon>
    </lineage>
</organism>
<evidence type="ECO:0000313" key="2">
    <source>
        <dbReference type="Proteomes" id="UP001184861"/>
    </source>
</evidence>
<protein>
    <recommendedName>
        <fullName evidence="3">Bacteriocin</fullName>
    </recommendedName>
</protein>
<reference evidence="1" key="1">
    <citation type="submission" date="2023-07" db="EMBL/GenBank/DDBJ databases">
        <title>Sorghum-associated microbial communities from plants grown in Nebraska, USA.</title>
        <authorList>
            <person name="Schachtman D."/>
        </authorList>
    </citation>
    <scope>NUCLEOTIDE SEQUENCE</scope>
    <source>
        <strain evidence="1">DS2360</strain>
    </source>
</reference>
<dbReference type="Proteomes" id="UP001184861">
    <property type="component" value="Unassembled WGS sequence"/>
</dbReference>
<dbReference type="EMBL" id="JAVDQY010000004">
    <property type="protein sequence ID" value="MDR6528168.1"/>
    <property type="molecule type" value="Genomic_DNA"/>
</dbReference>
<gene>
    <name evidence="1" type="ORF">J2787_003587</name>
</gene>
<dbReference type="InterPro" id="IPR058074">
    <property type="entry name" value="Bacteriocin-like"/>
</dbReference>
<name>A0AAE4C413_9FLAO</name>
<accession>A0AAE4C413</accession>
<comment type="caution">
    <text evidence="1">The sequence shown here is derived from an EMBL/GenBank/DDBJ whole genome shotgun (WGS) entry which is preliminary data.</text>
</comment>
<proteinExistence type="predicted"/>
<dbReference type="RefSeq" id="WP_179140073.1">
    <property type="nucleotide sequence ID" value="NZ_JAVDQY010000004.1"/>
</dbReference>
<dbReference type="NCBIfam" id="NF047798">
    <property type="entry name" value="leader_Chryseo"/>
    <property type="match status" value="1"/>
</dbReference>
<evidence type="ECO:0000313" key="1">
    <source>
        <dbReference type="EMBL" id="MDR6528168.1"/>
    </source>
</evidence>
<evidence type="ECO:0008006" key="3">
    <source>
        <dbReference type="Google" id="ProtNLM"/>
    </source>
</evidence>
<sequence length="53" mass="5645">MKNLRKLTRTDLKELKGGYIKADTFRCCNPSTGSCGPCGGPGACDAGYELRSC</sequence>
<dbReference type="AlphaFoldDB" id="A0AAE4C413"/>